<comment type="similarity">
    <text evidence="2">Belongs to the TMEM256 family.</text>
</comment>
<dbReference type="GO" id="GO:0016020">
    <property type="term" value="C:membrane"/>
    <property type="evidence" value="ECO:0007669"/>
    <property type="project" value="UniProtKB-SubCell"/>
</dbReference>
<evidence type="ECO:0000256" key="3">
    <source>
        <dbReference type="ARBA" id="ARBA00022692"/>
    </source>
</evidence>
<evidence type="ECO:0000256" key="1">
    <source>
        <dbReference type="ARBA" id="ARBA00004141"/>
    </source>
</evidence>
<reference evidence="7" key="1">
    <citation type="submission" date="2013-03" db="EMBL/GenBank/DDBJ databases">
        <title>Immune-Related transcriptome of Coptotermes formosanus Shiraki workers: the defense mechanism.</title>
        <authorList>
            <person name="Hussain A."/>
            <person name="Li Y.F."/>
            <person name="Wen S.Y."/>
        </authorList>
    </citation>
    <scope>NUCLEOTIDE SEQUENCE</scope>
</reference>
<dbReference type="PANTHER" id="PTHR43461">
    <property type="entry name" value="TRANSMEMBRANE PROTEIN 256"/>
    <property type="match status" value="1"/>
</dbReference>
<keyword evidence="3 6" id="KW-0812">Transmembrane</keyword>
<dbReference type="InterPro" id="IPR006696">
    <property type="entry name" value="DUF423"/>
</dbReference>
<name>R4V263_COPFO</name>
<feature type="transmembrane region" description="Helical" evidence="6">
    <location>
        <begin position="64"/>
        <end position="87"/>
    </location>
</feature>
<dbReference type="PANTHER" id="PTHR43461:SF1">
    <property type="entry name" value="TRANSMEMBRANE PROTEIN 256"/>
    <property type="match status" value="1"/>
</dbReference>
<sequence length="171" mass="18823">MVLHDAFHFVLQNPLVTGTLEYVKVIGTAMLPTKKELPPSPVVPQPPPVCTFPIWKHLYPGSSFVRLAGVFGASAVALGAYGAHAVYPKESREELKKIYETANRYHFLHSLALLGVPLCRWPKTSGSFLVLGMVLFCGTCYYHALTAKSELRWLTPVGGTFLIVGWLALIL</sequence>
<organism evidence="7">
    <name type="scientific">Coptotermes formosanus</name>
    <name type="common">Formosan subterranean termite</name>
    <dbReference type="NCBI Taxonomy" id="36987"/>
    <lineage>
        <taxon>Eukaryota</taxon>
        <taxon>Metazoa</taxon>
        <taxon>Ecdysozoa</taxon>
        <taxon>Arthropoda</taxon>
        <taxon>Hexapoda</taxon>
        <taxon>Insecta</taxon>
        <taxon>Pterygota</taxon>
        <taxon>Neoptera</taxon>
        <taxon>Polyneoptera</taxon>
        <taxon>Dictyoptera</taxon>
        <taxon>Blattodea</taxon>
        <taxon>Blattoidea</taxon>
        <taxon>Termitoidae</taxon>
        <taxon>Rhinotermitidae</taxon>
        <taxon>Coptotermes</taxon>
    </lineage>
</organism>
<feature type="transmembrane region" description="Helical" evidence="6">
    <location>
        <begin position="151"/>
        <end position="170"/>
    </location>
</feature>
<comment type="subcellular location">
    <subcellularLocation>
        <location evidence="1">Membrane</location>
        <topology evidence="1">Multi-pass membrane protein</topology>
    </subcellularLocation>
</comment>
<dbReference type="AlphaFoldDB" id="R4V263"/>
<dbReference type="Pfam" id="PF04241">
    <property type="entry name" value="DUF423"/>
    <property type="match status" value="1"/>
</dbReference>
<evidence type="ECO:0000256" key="6">
    <source>
        <dbReference type="SAM" id="Phobius"/>
    </source>
</evidence>
<accession>R4V263</accession>
<protein>
    <recommendedName>
        <fullName evidence="8">Transmembrane protein 256 homolog</fullName>
    </recommendedName>
</protein>
<evidence type="ECO:0000313" key="7">
    <source>
        <dbReference type="EMBL" id="AGM32817.1"/>
    </source>
</evidence>
<keyword evidence="4 6" id="KW-1133">Transmembrane helix</keyword>
<evidence type="ECO:0000256" key="5">
    <source>
        <dbReference type="ARBA" id="ARBA00023136"/>
    </source>
</evidence>
<proteinExistence type="evidence at transcript level"/>
<dbReference type="EMBL" id="KC740993">
    <property type="protein sequence ID" value="AGM32817.1"/>
    <property type="molecule type" value="mRNA"/>
</dbReference>
<evidence type="ECO:0000256" key="4">
    <source>
        <dbReference type="ARBA" id="ARBA00022989"/>
    </source>
</evidence>
<keyword evidence="5 6" id="KW-0472">Membrane</keyword>
<feature type="transmembrane region" description="Helical" evidence="6">
    <location>
        <begin position="128"/>
        <end position="145"/>
    </location>
</feature>
<evidence type="ECO:0000256" key="2">
    <source>
        <dbReference type="ARBA" id="ARBA00006208"/>
    </source>
</evidence>
<evidence type="ECO:0008006" key="8">
    <source>
        <dbReference type="Google" id="ProtNLM"/>
    </source>
</evidence>